<sequence>MKYGLKGCLLGIFISTSAMALTNAAESYDSALTAFNQGEVQESYLLLKQVLKDNPDHLPSKLLMGKILLIDGYVNEAIEEFEEVLLAGGDVNLVMPVLSRAYLFSGQYNKIFAMLNRNSLSSEAELAVSLVAGTAYNRLNRKNDAISLYRSVLSKSPDSIEANNALATQLIELHQLDEARTLITHSEDLQPGNPFTLLTKAKLVTEEGQNSLPIYRKAFEIAPDNPATMRGYAGALAENGDYQQASELVEKIEAQTPGDVQNQLLKARILALTQNQHEADKILKQLTERLSLLSDEQLNERIELSLITGIVGYLNKNFDIASSELTRYMSQREMTPEQLGMLADALLRIGAYKEAAKILEKNEAIVIQNLPLATLNCELFITLNRRFKCEQILPELKKRYGNQEAYYILKAKVLLDAGKFEEAQHLLANDLSASEAEEVLRLNTMLLSNQQKFDKALPIAKKLSAKYPKNVDYQALLADLLIRTDDIDAANRIVADILAKHPDSVAGQVAKARIAFARKDSEKARIAIETAVKLDKNNIPARLLAAQIYINSNRNDAALEHLLAAKTLAKEDVRPRELLISIYRKEGNSKAALSEINALLGIDRLSPEYHLEKASILMDVKDLAGAKKQLDIVYSLWLDEPQKLLALTSYQVRAADVAGAKKSYLSAINAAPKAVQPKQEFIAFLIAQDELDQAETLIKEVVEQFGDSANLWLLQGDLANARGSLEQASSFYAQAIKLAPEFTLPLIKSYELAKRGIGKEQFINYLNQSRENGNDEDKAFKSHLLADIYYLDKSYDKASPLYLALLKKDNLPNKESILNNLANIYASSDVEKAQRYIETALQKAPNSAPLLDTKGWLLSLSGDYLAGLGVLRQAYTLDSSNPSIHFHIAYTLDKLGRAEEARQVLVKHGTLRMTFSELNEAKSLAEKLKI</sequence>
<keyword evidence="2 3" id="KW-0802">TPR repeat</keyword>
<feature type="chain" id="PRO_5029021253" evidence="4">
    <location>
        <begin position="21"/>
        <end position="930"/>
    </location>
</feature>
<dbReference type="InterPro" id="IPR019734">
    <property type="entry name" value="TPR_rpt"/>
</dbReference>
<evidence type="ECO:0000256" key="2">
    <source>
        <dbReference type="ARBA" id="ARBA00022803"/>
    </source>
</evidence>
<protein>
    <submittedName>
        <fullName evidence="5">Tetratricopeptide repeat protein</fullName>
    </submittedName>
</protein>
<dbReference type="SUPFAM" id="SSF48452">
    <property type="entry name" value="TPR-like"/>
    <property type="match status" value="4"/>
</dbReference>
<dbReference type="InterPro" id="IPR011990">
    <property type="entry name" value="TPR-like_helical_dom_sf"/>
</dbReference>
<evidence type="ECO:0000256" key="4">
    <source>
        <dbReference type="SAM" id="SignalP"/>
    </source>
</evidence>
<keyword evidence="6" id="KW-1185">Reference proteome</keyword>
<dbReference type="KEGG" id="apel:CA267_015900"/>
<dbReference type="SMART" id="SM00028">
    <property type="entry name" value="TPR"/>
    <property type="match status" value="8"/>
</dbReference>
<proteinExistence type="predicted"/>
<dbReference type="AlphaFoldDB" id="A0A6M4MHM6"/>
<dbReference type="OrthoDB" id="6110507at2"/>
<evidence type="ECO:0000256" key="3">
    <source>
        <dbReference type="PROSITE-ProRule" id="PRU00339"/>
    </source>
</evidence>
<dbReference type="PROSITE" id="PS50005">
    <property type="entry name" value="TPR"/>
    <property type="match status" value="1"/>
</dbReference>
<dbReference type="PANTHER" id="PTHR45586:SF1">
    <property type="entry name" value="LIPOPOLYSACCHARIDE ASSEMBLY PROTEIN B"/>
    <property type="match status" value="1"/>
</dbReference>
<dbReference type="InterPro" id="IPR051012">
    <property type="entry name" value="CellSynth/LPSAsmb/PSIAsmb"/>
</dbReference>
<dbReference type="Pfam" id="PF14559">
    <property type="entry name" value="TPR_19"/>
    <property type="match status" value="2"/>
</dbReference>
<dbReference type="Pfam" id="PF13174">
    <property type="entry name" value="TPR_6"/>
    <property type="match status" value="1"/>
</dbReference>
<dbReference type="Proteomes" id="UP000219285">
    <property type="component" value="Chromosome"/>
</dbReference>
<dbReference type="RefSeq" id="WP_075610317.1">
    <property type="nucleotide sequence ID" value="NZ_CP052766.1"/>
</dbReference>
<feature type="repeat" description="TPR" evidence="3">
    <location>
        <begin position="709"/>
        <end position="742"/>
    </location>
</feature>
<evidence type="ECO:0000313" key="6">
    <source>
        <dbReference type="Proteomes" id="UP000219285"/>
    </source>
</evidence>
<dbReference type="PANTHER" id="PTHR45586">
    <property type="entry name" value="TPR REPEAT-CONTAINING PROTEIN PA4667"/>
    <property type="match status" value="1"/>
</dbReference>
<organism evidence="5 6">
    <name type="scientific">Alteromonas pelagimontana</name>
    <dbReference type="NCBI Taxonomy" id="1858656"/>
    <lineage>
        <taxon>Bacteria</taxon>
        <taxon>Pseudomonadati</taxon>
        <taxon>Pseudomonadota</taxon>
        <taxon>Gammaproteobacteria</taxon>
        <taxon>Alteromonadales</taxon>
        <taxon>Alteromonadaceae</taxon>
        <taxon>Alteromonas/Salinimonas group</taxon>
        <taxon>Alteromonas</taxon>
    </lineage>
</organism>
<keyword evidence="4" id="KW-0732">Signal</keyword>
<feature type="signal peptide" evidence="4">
    <location>
        <begin position="1"/>
        <end position="20"/>
    </location>
</feature>
<accession>A0A6M4MHM6</accession>
<reference evidence="6" key="1">
    <citation type="submission" date="2014-12" db="EMBL/GenBank/DDBJ databases">
        <title>Complete genome sequence of a multi-drug resistant Klebsiella pneumoniae.</title>
        <authorList>
            <person name="Hua X."/>
            <person name="Chen Q."/>
            <person name="Li X."/>
            <person name="Feng Y."/>
            <person name="Ruan Z."/>
            <person name="Yu Y."/>
        </authorList>
    </citation>
    <scope>NUCLEOTIDE SEQUENCE [LARGE SCALE GENOMIC DNA]</scope>
    <source>
        <strain evidence="6">5.12</strain>
    </source>
</reference>
<evidence type="ECO:0000313" key="5">
    <source>
        <dbReference type="EMBL" id="QJR82130.1"/>
    </source>
</evidence>
<reference evidence="5 6" key="2">
    <citation type="submission" date="2020-04" db="EMBL/GenBank/DDBJ databases">
        <title>Complete genome sequence of Alteromonas pelagimontana 5.12T.</title>
        <authorList>
            <person name="Sinha R.K."/>
            <person name="Krishnan K.P."/>
            <person name="Kurian J.P."/>
        </authorList>
    </citation>
    <scope>NUCLEOTIDE SEQUENCE [LARGE SCALE GENOMIC DNA]</scope>
    <source>
        <strain evidence="5 6">5.12</strain>
    </source>
</reference>
<dbReference type="Pfam" id="PF13432">
    <property type="entry name" value="TPR_16"/>
    <property type="match status" value="1"/>
</dbReference>
<evidence type="ECO:0000256" key="1">
    <source>
        <dbReference type="ARBA" id="ARBA00022737"/>
    </source>
</evidence>
<dbReference type="EMBL" id="CP052766">
    <property type="protein sequence ID" value="QJR82130.1"/>
    <property type="molecule type" value="Genomic_DNA"/>
</dbReference>
<gene>
    <name evidence="5" type="ORF">CA267_015900</name>
</gene>
<name>A0A6M4MHM6_9ALTE</name>
<dbReference type="Gene3D" id="1.25.40.10">
    <property type="entry name" value="Tetratricopeptide repeat domain"/>
    <property type="match status" value="4"/>
</dbReference>
<keyword evidence="1" id="KW-0677">Repeat</keyword>